<evidence type="ECO:0000313" key="8">
    <source>
        <dbReference type="Proteomes" id="UP000248795"/>
    </source>
</evidence>
<organism evidence="7 8">
    <name type="scientific">Aestuariivirga litoralis</name>
    <dbReference type="NCBI Taxonomy" id="2650924"/>
    <lineage>
        <taxon>Bacteria</taxon>
        <taxon>Pseudomonadati</taxon>
        <taxon>Pseudomonadota</taxon>
        <taxon>Alphaproteobacteria</taxon>
        <taxon>Hyphomicrobiales</taxon>
        <taxon>Aestuariivirgaceae</taxon>
        <taxon>Aestuariivirga</taxon>
    </lineage>
</organism>
<keyword evidence="1 4" id="KW-0349">Heme</keyword>
<feature type="chain" id="PRO_5016000125" description="Cytochrome c domain-containing protein" evidence="5">
    <location>
        <begin position="22"/>
        <end position="138"/>
    </location>
</feature>
<keyword evidence="5" id="KW-0732">Signal</keyword>
<evidence type="ECO:0000256" key="5">
    <source>
        <dbReference type="SAM" id="SignalP"/>
    </source>
</evidence>
<keyword evidence="3 4" id="KW-0408">Iron</keyword>
<dbReference type="Proteomes" id="UP000248795">
    <property type="component" value="Unassembled WGS sequence"/>
</dbReference>
<dbReference type="GO" id="GO:0009055">
    <property type="term" value="F:electron transfer activity"/>
    <property type="evidence" value="ECO:0007669"/>
    <property type="project" value="InterPro"/>
</dbReference>
<dbReference type="GO" id="GO:0020037">
    <property type="term" value="F:heme binding"/>
    <property type="evidence" value="ECO:0007669"/>
    <property type="project" value="InterPro"/>
</dbReference>
<dbReference type="PROSITE" id="PS51007">
    <property type="entry name" value="CYTC"/>
    <property type="match status" value="1"/>
</dbReference>
<evidence type="ECO:0000313" key="7">
    <source>
        <dbReference type="EMBL" id="PZF75913.1"/>
    </source>
</evidence>
<reference evidence="8" key="1">
    <citation type="submission" date="2018-06" db="EMBL/GenBank/DDBJ databases">
        <title>Aestuariibacter litoralis strain KCTC 52945T.</title>
        <authorList>
            <person name="Li X."/>
            <person name="Salam N."/>
            <person name="Li J.-L."/>
            <person name="Chen Y.-M."/>
            <person name="Yang Z.-W."/>
            <person name="Zhang L.-Y."/>
            <person name="Han M.-X."/>
            <person name="Xiao M."/>
            <person name="Li W.-J."/>
        </authorList>
    </citation>
    <scope>NUCLEOTIDE SEQUENCE [LARGE SCALE GENOMIC DNA]</scope>
    <source>
        <strain evidence="8">KCTC 52945</strain>
    </source>
</reference>
<evidence type="ECO:0000256" key="2">
    <source>
        <dbReference type="ARBA" id="ARBA00022723"/>
    </source>
</evidence>
<dbReference type="EMBL" id="QKVK01000007">
    <property type="protein sequence ID" value="PZF75913.1"/>
    <property type="molecule type" value="Genomic_DNA"/>
</dbReference>
<protein>
    <recommendedName>
        <fullName evidence="6">Cytochrome c domain-containing protein</fullName>
    </recommendedName>
</protein>
<feature type="signal peptide" evidence="5">
    <location>
        <begin position="1"/>
        <end position="21"/>
    </location>
</feature>
<gene>
    <name evidence="7" type="ORF">DK847_14755</name>
</gene>
<name>A0A2W2C6Y0_9HYPH</name>
<feature type="domain" description="Cytochrome c" evidence="6">
    <location>
        <begin position="22"/>
        <end position="136"/>
    </location>
</feature>
<sequence length="138" mass="14730">MMALLRSLPALLLLASPALSAAAPEQGRKDFVQLCAPCHGPGGKGDGPQAAHLARKPSDLTEVTRKYGQFPEQKVFETIAGLDMPDGHGSREMPIWGDVFVTEEVGKSTKVEDAMKASDDASRRIAGLVTYVRSIQAP</sequence>
<dbReference type="RefSeq" id="WP_111199297.1">
    <property type="nucleotide sequence ID" value="NZ_QKVK01000007.1"/>
</dbReference>
<evidence type="ECO:0000256" key="3">
    <source>
        <dbReference type="ARBA" id="ARBA00023004"/>
    </source>
</evidence>
<dbReference type="InterPro" id="IPR009056">
    <property type="entry name" value="Cyt_c-like_dom"/>
</dbReference>
<comment type="caution">
    <text evidence="7">The sequence shown here is derived from an EMBL/GenBank/DDBJ whole genome shotgun (WGS) entry which is preliminary data.</text>
</comment>
<dbReference type="SUPFAM" id="SSF46626">
    <property type="entry name" value="Cytochrome c"/>
    <property type="match status" value="1"/>
</dbReference>
<dbReference type="Gene3D" id="1.10.760.10">
    <property type="entry name" value="Cytochrome c-like domain"/>
    <property type="match status" value="1"/>
</dbReference>
<dbReference type="GO" id="GO:0046872">
    <property type="term" value="F:metal ion binding"/>
    <property type="evidence" value="ECO:0007669"/>
    <property type="project" value="UniProtKB-KW"/>
</dbReference>
<dbReference type="Pfam" id="PF13442">
    <property type="entry name" value="Cytochrome_CBB3"/>
    <property type="match status" value="1"/>
</dbReference>
<evidence type="ECO:0000256" key="4">
    <source>
        <dbReference type="PROSITE-ProRule" id="PRU00433"/>
    </source>
</evidence>
<keyword evidence="2 4" id="KW-0479">Metal-binding</keyword>
<proteinExistence type="predicted"/>
<evidence type="ECO:0000256" key="1">
    <source>
        <dbReference type="ARBA" id="ARBA00022617"/>
    </source>
</evidence>
<keyword evidence="8" id="KW-1185">Reference proteome</keyword>
<dbReference type="AlphaFoldDB" id="A0A2W2C6Y0"/>
<dbReference type="InterPro" id="IPR036909">
    <property type="entry name" value="Cyt_c-like_dom_sf"/>
</dbReference>
<evidence type="ECO:0000259" key="6">
    <source>
        <dbReference type="PROSITE" id="PS51007"/>
    </source>
</evidence>
<accession>A0A2W2C6Y0</accession>